<dbReference type="SUPFAM" id="SSF53098">
    <property type="entry name" value="Ribonuclease H-like"/>
    <property type="match status" value="1"/>
</dbReference>
<sequence>MVMCKQPVNLLAEAQAVNTGLKHFCFDIETGNAASADINTKAQEAKMPAKAKTAQEQQAAKIEAYQKAVEKAALLDRAPIMVLCAATDAGNVVWSCIPSKCPVKTMPGLAAEIRNFKTEKEMLLDLRDWLAERTSELTEIVGFNSRGFDLPKMRNAYIRHKLQLPALFVPGVNPHYDVMREYLRNYTTEFNGQLFVKLKTVQNRLGLPEYKEVISGADAPKLAAEGQDKLVIPYCYMDTMTTYLAYKLMTGQIEDVKGE</sequence>
<accession>A0A1Y4DK14</accession>
<dbReference type="InterPro" id="IPR012337">
    <property type="entry name" value="RNaseH-like_sf"/>
</dbReference>
<reference evidence="3" key="1">
    <citation type="submission" date="2017-04" db="EMBL/GenBank/DDBJ databases">
        <title>Function of individual gut microbiota members based on whole genome sequencing of pure cultures obtained from chicken caecum.</title>
        <authorList>
            <person name="Medvecky M."/>
            <person name="Cejkova D."/>
            <person name="Polansky O."/>
            <person name="Karasova D."/>
            <person name="Kubasova T."/>
            <person name="Cizek A."/>
            <person name="Rychlik I."/>
        </authorList>
    </citation>
    <scope>NUCLEOTIDE SEQUENCE [LARGE SCALE GENOMIC DNA]</scope>
    <source>
        <strain evidence="3">An273</strain>
    </source>
</reference>
<dbReference type="Gene3D" id="3.30.420.10">
    <property type="entry name" value="Ribonuclease H-like superfamily/Ribonuclease H"/>
    <property type="match status" value="1"/>
</dbReference>
<dbReference type="InterPro" id="IPR036397">
    <property type="entry name" value="RNaseH_sf"/>
</dbReference>
<dbReference type="Proteomes" id="UP000196368">
    <property type="component" value="Unassembled WGS sequence"/>
</dbReference>
<proteinExistence type="predicted"/>
<dbReference type="EMBL" id="NFJD01000003">
    <property type="protein sequence ID" value="OUO56670.1"/>
    <property type="molecule type" value="Genomic_DNA"/>
</dbReference>
<keyword evidence="3" id="KW-1185">Reference proteome</keyword>
<organism evidence="2 3">
    <name type="scientific">Candidatus Avelusimicrobium gallicola</name>
    <dbReference type="NCBI Taxonomy" id="2562704"/>
    <lineage>
        <taxon>Bacteria</taxon>
        <taxon>Pseudomonadati</taxon>
        <taxon>Elusimicrobiota</taxon>
        <taxon>Elusimicrobia</taxon>
        <taxon>Elusimicrobiales</taxon>
        <taxon>Elusimicrobiaceae</taxon>
        <taxon>Candidatus Avelusimicrobium</taxon>
    </lineage>
</organism>
<protein>
    <recommendedName>
        <fullName evidence="1">Predicted 3'-5' exonuclease PolB-like domain-containing protein</fullName>
    </recommendedName>
</protein>
<gene>
    <name evidence="2" type="ORF">B5F75_05620</name>
</gene>
<evidence type="ECO:0000259" key="1">
    <source>
        <dbReference type="Pfam" id="PF10108"/>
    </source>
</evidence>
<dbReference type="InterPro" id="IPR019288">
    <property type="entry name" value="3'-5'_exonuclease_PolB-like"/>
</dbReference>
<comment type="caution">
    <text evidence="2">The sequence shown here is derived from an EMBL/GenBank/DDBJ whole genome shotgun (WGS) entry which is preliminary data.</text>
</comment>
<dbReference type="AlphaFoldDB" id="A0A1Y4DK14"/>
<evidence type="ECO:0000313" key="3">
    <source>
        <dbReference type="Proteomes" id="UP000196368"/>
    </source>
</evidence>
<dbReference type="GO" id="GO:0003676">
    <property type="term" value="F:nucleic acid binding"/>
    <property type="evidence" value="ECO:0007669"/>
    <property type="project" value="InterPro"/>
</dbReference>
<feature type="domain" description="Predicted 3'-5' exonuclease PolB-like" evidence="1">
    <location>
        <begin position="118"/>
        <end position="252"/>
    </location>
</feature>
<name>A0A1Y4DK14_9BACT</name>
<dbReference type="Pfam" id="PF10108">
    <property type="entry name" value="DNA_pol_B_exo2"/>
    <property type="match status" value="1"/>
</dbReference>
<evidence type="ECO:0000313" key="2">
    <source>
        <dbReference type="EMBL" id="OUO56670.1"/>
    </source>
</evidence>